<comment type="caution">
    <text evidence="1">The sequence shown here is derived from an EMBL/GenBank/DDBJ whole genome shotgun (WGS) entry which is preliminary data.</text>
</comment>
<protein>
    <submittedName>
        <fullName evidence="1">Uncharacterized protein</fullName>
    </submittedName>
</protein>
<keyword evidence="2" id="KW-1185">Reference proteome</keyword>
<proteinExistence type="predicted"/>
<dbReference type="Proteomes" id="UP001060085">
    <property type="component" value="Linkage Group LG04"/>
</dbReference>
<evidence type="ECO:0000313" key="1">
    <source>
        <dbReference type="EMBL" id="KAI5665543.1"/>
    </source>
</evidence>
<accession>A0ACC0B0U6</accession>
<name>A0ACC0B0U6_CATRO</name>
<dbReference type="EMBL" id="CM044704">
    <property type="protein sequence ID" value="KAI5665543.1"/>
    <property type="molecule type" value="Genomic_DNA"/>
</dbReference>
<organism evidence="1 2">
    <name type="scientific">Catharanthus roseus</name>
    <name type="common">Madagascar periwinkle</name>
    <name type="synonym">Vinca rosea</name>
    <dbReference type="NCBI Taxonomy" id="4058"/>
    <lineage>
        <taxon>Eukaryota</taxon>
        <taxon>Viridiplantae</taxon>
        <taxon>Streptophyta</taxon>
        <taxon>Embryophyta</taxon>
        <taxon>Tracheophyta</taxon>
        <taxon>Spermatophyta</taxon>
        <taxon>Magnoliopsida</taxon>
        <taxon>eudicotyledons</taxon>
        <taxon>Gunneridae</taxon>
        <taxon>Pentapetalae</taxon>
        <taxon>asterids</taxon>
        <taxon>lamiids</taxon>
        <taxon>Gentianales</taxon>
        <taxon>Apocynaceae</taxon>
        <taxon>Rauvolfioideae</taxon>
        <taxon>Vinceae</taxon>
        <taxon>Catharanthinae</taxon>
        <taxon>Catharanthus</taxon>
    </lineage>
</organism>
<gene>
    <name evidence="1" type="ORF">M9H77_15396</name>
</gene>
<sequence>MMNHNDIQKIRFGIGVIGDVTSFFLFFSPFFTFRRIWKNKSVEEFHPYPYLAAVLNCAFWVLYGLPMVSLNNPLVIVINSIGLALELGYLYIFFKFADKKQKFIVAGILMGEAVFIAGMATITMEVFHTISKRTNFVGAVCVFFGIILYGSPLSVMVKVFKTKSVEFLPFWVCFAGFSNGIVWSIYAVLGKLDPYILTGNGIGAILGFIQLILFACYRKTTPVHGQKPDKKSEVQLQNV</sequence>
<reference evidence="2" key="1">
    <citation type="journal article" date="2023" name="Nat. Plants">
        <title>Single-cell RNA sequencing provides a high-resolution roadmap for understanding the multicellular compartmentation of specialized metabolism.</title>
        <authorList>
            <person name="Sun S."/>
            <person name="Shen X."/>
            <person name="Li Y."/>
            <person name="Li Y."/>
            <person name="Wang S."/>
            <person name="Li R."/>
            <person name="Zhang H."/>
            <person name="Shen G."/>
            <person name="Guo B."/>
            <person name="Wei J."/>
            <person name="Xu J."/>
            <person name="St-Pierre B."/>
            <person name="Chen S."/>
            <person name="Sun C."/>
        </authorList>
    </citation>
    <scope>NUCLEOTIDE SEQUENCE [LARGE SCALE GENOMIC DNA]</scope>
</reference>
<evidence type="ECO:0000313" key="2">
    <source>
        <dbReference type="Proteomes" id="UP001060085"/>
    </source>
</evidence>